<keyword evidence="2" id="KW-1185">Reference proteome</keyword>
<dbReference type="Pfam" id="PF23796">
    <property type="entry name" value="DUF7174"/>
    <property type="match status" value="1"/>
</dbReference>
<dbReference type="GeneID" id="20282786"/>
<proteinExistence type="predicted"/>
<dbReference type="InterPro" id="IPR055598">
    <property type="entry name" value="DUF7174"/>
</dbReference>
<dbReference type="Proteomes" id="UP000028462">
    <property type="component" value="Segment"/>
</dbReference>
<dbReference type="EMBL" id="KF771238">
    <property type="protein sequence ID" value="AHI60691.1"/>
    <property type="molecule type" value="Genomic_DNA"/>
</dbReference>
<reference evidence="1 2" key="1">
    <citation type="journal article" date="2014" name="PLoS ONE">
        <title>Four Escherichia coli O157:H7 Phages: A New Bacteriophage Genus and Taxonomic Classification of T1-Like Phages.</title>
        <authorList>
            <person name="Niu Y.D."/>
            <person name="McAllister T.A."/>
            <person name="Nash J.H."/>
            <person name="Kropinski A.M."/>
            <person name="Stanford K."/>
        </authorList>
    </citation>
    <scope>NUCLEOTIDE SEQUENCE [LARGE SCALE GENOMIC DNA]</scope>
</reference>
<dbReference type="RefSeq" id="YP_009055409.1">
    <property type="nucleotide sequence ID" value="NC_024784.1"/>
</dbReference>
<sequence>MSNTIREANPTLGDLVRHLVKMALNSEDGSVTVPVKLLYKNLYGEIDNDYVAADFRPGGKYSLPKLKASYVSNTASRMQEVKDADKRARFSCGEMEYNGDEHYCVKITMVNGAVKNGTRAKTNSQLEEKAVSEFKARLLKLSPSVAGMSGDELKGAVAMINAYQEMIKETK</sequence>
<protein>
    <submittedName>
        <fullName evidence="1">Uncharacterized protein</fullName>
    </submittedName>
</protein>
<evidence type="ECO:0000313" key="2">
    <source>
        <dbReference type="Proteomes" id="UP000028462"/>
    </source>
</evidence>
<dbReference type="KEGG" id="vg:20282786"/>
<dbReference type="OrthoDB" id="14833at10239"/>
<accession>A0A067YW97</accession>
<name>A0A067YW97_9CAUD</name>
<gene>
    <name evidence="1" type="ORF">AHS24_69</name>
</gene>
<evidence type="ECO:0000313" key="1">
    <source>
        <dbReference type="EMBL" id="AHI60691.1"/>
    </source>
</evidence>
<organism evidence="1 2">
    <name type="scientific">Escherichia phage vB_EcoS_AHS24</name>
    <dbReference type="NCBI Taxonomy" id="1416030"/>
    <lineage>
        <taxon>Viruses</taxon>
        <taxon>Duplodnaviria</taxon>
        <taxon>Heunggongvirae</taxon>
        <taxon>Uroviricota</taxon>
        <taxon>Caudoviricetes</taxon>
        <taxon>Drexlerviridae</taxon>
        <taxon>Rogunavirinae</taxon>
        <taxon>Rogunavirus</taxon>
        <taxon>Rogunavirus AHS24</taxon>
    </lineage>
</organism>